<feature type="domain" description="Malic enzyme N-terminal" evidence="7">
    <location>
        <begin position="94"/>
        <end position="273"/>
    </location>
</feature>
<dbReference type="GO" id="GO:0004473">
    <property type="term" value="F:malate dehydrogenase (decarboxylating) (NADP+) activity"/>
    <property type="evidence" value="ECO:0007669"/>
    <property type="project" value="TreeGrafter"/>
</dbReference>
<dbReference type="InterPro" id="IPR046346">
    <property type="entry name" value="Aminoacid_DH-like_N_sf"/>
</dbReference>
<dbReference type="PROSITE" id="PS00331">
    <property type="entry name" value="MALIC_ENZYMES"/>
    <property type="match status" value="1"/>
</dbReference>
<dbReference type="SMART" id="SM01274">
    <property type="entry name" value="malic"/>
    <property type="match status" value="1"/>
</dbReference>
<gene>
    <name evidence="8" type="ORF">HXX76_009628</name>
</gene>
<comment type="cofactor">
    <cofactor evidence="1">
        <name>Mn(2+)</name>
        <dbReference type="ChEBI" id="CHEBI:29035"/>
    </cofactor>
</comment>
<dbReference type="Gene3D" id="3.40.50.720">
    <property type="entry name" value="NAD(P)-binding Rossmann-like Domain"/>
    <property type="match status" value="1"/>
</dbReference>
<dbReference type="InterPro" id="IPR037062">
    <property type="entry name" value="Malic_N_dom_sf"/>
</dbReference>
<feature type="domain" description="Malic enzyme NAD-binding" evidence="6">
    <location>
        <begin position="283"/>
        <end position="537"/>
    </location>
</feature>
<dbReference type="SUPFAM" id="SSF51735">
    <property type="entry name" value="NAD(P)-binding Rossmann-fold domains"/>
    <property type="match status" value="1"/>
</dbReference>
<dbReference type="NCBIfam" id="NF010052">
    <property type="entry name" value="PRK13529.1"/>
    <property type="match status" value="1"/>
</dbReference>
<dbReference type="GO" id="GO:0051287">
    <property type="term" value="F:NAD binding"/>
    <property type="evidence" value="ECO:0007669"/>
    <property type="project" value="InterPro"/>
</dbReference>
<dbReference type="GO" id="GO:0006108">
    <property type="term" value="P:malate metabolic process"/>
    <property type="evidence" value="ECO:0007669"/>
    <property type="project" value="TreeGrafter"/>
</dbReference>
<evidence type="ECO:0000256" key="3">
    <source>
        <dbReference type="ARBA" id="ARBA00022723"/>
    </source>
</evidence>
<feature type="compositionally biased region" description="Gly residues" evidence="5">
    <location>
        <begin position="706"/>
        <end position="724"/>
    </location>
</feature>
<evidence type="ECO:0000313" key="9">
    <source>
        <dbReference type="Proteomes" id="UP000650467"/>
    </source>
</evidence>
<evidence type="ECO:0000313" key="8">
    <source>
        <dbReference type="EMBL" id="KAG2431097.1"/>
    </source>
</evidence>
<comment type="caution">
    <text evidence="8">The sequence shown here is derived from an EMBL/GenBank/DDBJ whole genome shotgun (WGS) entry which is preliminary data.</text>
</comment>
<dbReference type="PANTHER" id="PTHR23406">
    <property type="entry name" value="MALIC ENZYME-RELATED"/>
    <property type="match status" value="1"/>
</dbReference>
<dbReference type="FunFam" id="3.40.50.720:FF:000635">
    <property type="entry name" value="NADP-dependent malic enzyme"/>
    <property type="match status" value="1"/>
</dbReference>
<sequence>MGNRISLIHSLQLHAERFRKRRADRRAASARSAAATAVAAATAATADALAGIDTTSPGWQERAVAAAATETAEAALSAAGPAPLDRYLWLRQLRAAAPAAYYGLLVHGPESVLPYIYTPTVGAACQQYHTLGINTRGLYLRIDTDRGRVLQRLKAWPQPEVRVIVVTDGERILGLGDLGANGMGISEGKIELYTAAAGVDPSVCLPVCLDVGTNNAQLREHPDYKGLRAARPPQKEYDEFVAEFMAAAWQPHTLVQFEDFGNKNAFRLLQQYGGTACCFNDDIQGTAAITLAALLAALRVTGKRLAKQRILFQGAGEANTGIAKLIARSMHVRDGLAEQAARQRCHLMDSKGLVVGSRTDLQPHKLPFAHNDVPACATLIEAVRAIKPTVLIGASAVPNSFNQEVVEVMAELNERPIIFPLSNPTSLAECTFEQAWKWTGGRVLFSSGSPFDPITDAKGVAHHPPQANNAYIFPAVGHAAVLTRAQRIPEEVFLVAAERLSTMATPAELEVGALFPPFARIRDISADVMAAAAAHLVDAGLGAVPEGWPAPTAATPAATAAAPGAAATAAAPAAAAAATASPATAATAMTSTPDVEGSVSGHARAAASAAGWSRLARAAMWSLPPPPPESVHGSLPPSHASSGVGVGAAGGAAAPAVPQGQQAARQAQQGQQQAGAGSGNTRSGTTRDTGGAAGGGVAGGAAATAGGRGDGGGSGGNASSGGGASDAAATTGTESSVGSITEAAAAAPVAAAGAGMTAGDIGGTGTGGARESAGSVA</sequence>
<name>A0A835VVP5_CHLIN</name>
<feature type="compositionally biased region" description="Low complexity" evidence="5">
    <location>
        <begin position="747"/>
        <end position="759"/>
    </location>
</feature>
<evidence type="ECO:0000256" key="5">
    <source>
        <dbReference type="SAM" id="MobiDB-lite"/>
    </source>
</evidence>
<dbReference type="InterPro" id="IPR012302">
    <property type="entry name" value="Malic_NAD-bd"/>
</dbReference>
<dbReference type="Gene3D" id="3.40.50.10380">
    <property type="entry name" value="Malic enzyme, N-terminal domain"/>
    <property type="match status" value="1"/>
</dbReference>
<dbReference type="InterPro" id="IPR012301">
    <property type="entry name" value="Malic_N_dom"/>
</dbReference>
<feature type="region of interest" description="Disordered" evidence="5">
    <location>
        <begin position="623"/>
        <end position="735"/>
    </location>
</feature>
<feature type="region of interest" description="Disordered" evidence="5">
    <location>
        <begin position="747"/>
        <end position="777"/>
    </location>
</feature>
<protein>
    <recommendedName>
        <fullName evidence="4">Malic enzyme</fullName>
    </recommendedName>
</protein>
<evidence type="ECO:0000259" key="7">
    <source>
        <dbReference type="SMART" id="SM01274"/>
    </source>
</evidence>
<dbReference type="Pfam" id="PF00390">
    <property type="entry name" value="malic"/>
    <property type="match status" value="1"/>
</dbReference>
<dbReference type="EMBL" id="JAEHOC010000025">
    <property type="protein sequence ID" value="KAG2431097.1"/>
    <property type="molecule type" value="Genomic_DNA"/>
</dbReference>
<organism evidence="8 9">
    <name type="scientific">Chlamydomonas incerta</name>
    <dbReference type="NCBI Taxonomy" id="51695"/>
    <lineage>
        <taxon>Eukaryota</taxon>
        <taxon>Viridiplantae</taxon>
        <taxon>Chlorophyta</taxon>
        <taxon>core chlorophytes</taxon>
        <taxon>Chlorophyceae</taxon>
        <taxon>CS clade</taxon>
        <taxon>Chlamydomonadales</taxon>
        <taxon>Chlamydomonadaceae</taxon>
        <taxon>Chlamydomonas</taxon>
    </lineage>
</organism>
<evidence type="ECO:0000256" key="1">
    <source>
        <dbReference type="ARBA" id="ARBA00001936"/>
    </source>
</evidence>
<dbReference type="PANTHER" id="PTHR23406:SF68">
    <property type="entry name" value="MALIC ENZYME"/>
    <property type="match status" value="1"/>
</dbReference>
<proteinExistence type="inferred from homology"/>
<evidence type="ECO:0000256" key="4">
    <source>
        <dbReference type="RuleBase" id="RU003426"/>
    </source>
</evidence>
<reference evidence="8" key="1">
    <citation type="journal article" date="2020" name="bioRxiv">
        <title>Comparative genomics of Chlamydomonas.</title>
        <authorList>
            <person name="Craig R.J."/>
            <person name="Hasan A.R."/>
            <person name="Ness R.W."/>
            <person name="Keightley P.D."/>
        </authorList>
    </citation>
    <scope>NUCLEOTIDE SEQUENCE</scope>
    <source>
        <strain evidence="8">SAG 7.73</strain>
    </source>
</reference>
<keyword evidence="3 4" id="KW-0479">Metal-binding</keyword>
<dbReference type="OrthoDB" id="5365701at2759"/>
<accession>A0A835VVP5</accession>
<dbReference type="SMART" id="SM00919">
    <property type="entry name" value="Malic_M"/>
    <property type="match status" value="1"/>
</dbReference>
<dbReference type="Proteomes" id="UP000650467">
    <property type="component" value="Unassembled WGS sequence"/>
</dbReference>
<dbReference type="AlphaFoldDB" id="A0A835VVP5"/>
<keyword evidence="4" id="KW-0560">Oxidoreductase</keyword>
<evidence type="ECO:0000256" key="2">
    <source>
        <dbReference type="ARBA" id="ARBA00008785"/>
    </source>
</evidence>
<evidence type="ECO:0000259" key="6">
    <source>
        <dbReference type="SMART" id="SM00919"/>
    </source>
</evidence>
<dbReference type="PRINTS" id="PR00072">
    <property type="entry name" value="MALOXRDTASE"/>
</dbReference>
<dbReference type="InterPro" id="IPR001891">
    <property type="entry name" value="Malic_OxRdtase"/>
</dbReference>
<keyword evidence="9" id="KW-1185">Reference proteome</keyword>
<dbReference type="Pfam" id="PF03949">
    <property type="entry name" value="Malic_M"/>
    <property type="match status" value="1"/>
</dbReference>
<dbReference type="SUPFAM" id="SSF53223">
    <property type="entry name" value="Aminoacid dehydrogenase-like, N-terminal domain"/>
    <property type="match status" value="1"/>
</dbReference>
<comment type="similarity">
    <text evidence="2 4">Belongs to the malic enzymes family.</text>
</comment>
<feature type="compositionally biased region" description="Low complexity" evidence="5">
    <location>
        <begin position="651"/>
        <end position="690"/>
    </location>
</feature>
<dbReference type="GO" id="GO:0046872">
    <property type="term" value="F:metal ion binding"/>
    <property type="evidence" value="ECO:0007669"/>
    <property type="project" value="UniProtKB-KW"/>
</dbReference>
<dbReference type="InterPro" id="IPR036291">
    <property type="entry name" value="NAD(P)-bd_dom_sf"/>
</dbReference>
<dbReference type="InterPro" id="IPR015884">
    <property type="entry name" value="Malic_enzyme_CS"/>
</dbReference>